<dbReference type="Gene3D" id="2.40.70.10">
    <property type="entry name" value="Acid Proteases"/>
    <property type="match status" value="1"/>
</dbReference>
<protein>
    <recommendedName>
        <fullName evidence="4">Peptidase A2 domain-containing protein</fullName>
    </recommendedName>
</protein>
<dbReference type="GO" id="GO:0004190">
    <property type="term" value="F:aspartic-type endopeptidase activity"/>
    <property type="evidence" value="ECO:0007669"/>
    <property type="project" value="InterPro"/>
</dbReference>
<proteinExistence type="predicted"/>
<sequence>MTLDAVLNKARAIEAAVTQADRMEKETDQKALIMRRNRPTRNQQQTDRGICSFCGCQFHQRLSTCPARFHQCSNCLNIHHFEQFYRSSRRERSGQSSNIILKQQTKSYHPTKQKERTKGLPNSKFDVSVNNVKISVIADSGSTVTILDRNAYDQLGKPKLAPTSVNIDT</sequence>
<evidence type="ECO:0000256" key="1">
    <source>
        <dbReference type="SAM" id="MobiDB-lite"/>
    </source>
</evidence>
<feature type="region of interest" description="Disordered" evidence="1">
    <location>
        <begin position="92"/>
        <end position="122"/>
    </location>
</feature>
<dbReference type="InterPro" id="IPR001969">
    <property type="entry name" value="Aspartic_peptidase_AS"/>
</dbReference>
<evidence type="ECO:0000313" key="3">
    <source>
        <dbReference type="Proteomes" id="UP000000305"/>
    </source>
</evidence>
<dbReference type="InterPro" id="IPR021109">
    <property type="entry name" value="Peptidase_aspartic_dom_sf"/>
</dbReference>
<gene>
    <name evidence="2" type="ORF">DAPPUDRAFT_274469</name>
</gene>
<evidence type="ECO:0000313" key="2">
    <source>
        <dbReference type="EMBL" id="EFX61177.1"/>
    </source>
</evidence>
<feature type="compositionally biased region" description="Polar residues" evidence="1">
    <location>
        <begin position="98"/>
        <end position="110"/>
    </location>
</feature>
<organism evidence="2 3">
    <name type="scientific">Daphnia pulex</name>
    <name type="common">Water flea</name>
    <dbReference type="NCBI Taxonomy" id="6669"/>
    <lineage>
        <taxon>Eukaryota</taxon>
        <taxon>Metazoa</taxon>
        <taxon>Ecdysozoa</taxon>
        <taxon>Arthropoda</taxon>
        <taxon>Crustacea</taxon>
        <taxon>Branchiopoda</taxon>
        <taxon>Diplostraca</taxon>
        <taxon>Cladocera</taxon>
        <taxon>Anomopoda</taxon>
        <taxon>Daphniidae</taxon>
        <taxon>Daphnia</taxon>
    </lineage>
</organism>
<dbReference type="InParanoid" id="E9I4A3"/>
<keyword evidence="3" id="KW-1185">Reference proteome</keyword>
<dbReference type="AlphaFoldDB" id="E9I4A3"/>
<dbReference type="KEGG" id="dpx:DAPPUDRAFT_274469"/>
<dbReference type="GO" id="GO:0006508">
    <property type="term" value="P:proteolysis"/>
    <property type="evidence" value="ECO:0007669"/>
    <property type="project" value="InterPro"/>
</dbReference>
<accession>E9I4A3</accession>
<name>E9I4A3_DAPPU</name>
<dbReference type="EMBL" id="GL734957">
    <property type="protein sequence ID" value="EFX61177.1"/>
    <property type="molecule type" value="Genomic_DNA"/>
</dbReference>
<dbReference type="Proteomes" id="UP000000305">
    <property type="component" value="Unassembled WGS sequence"/>
</dbReference>
<reference evidence="2 3" key="1">
    <citation type="journal article" date="2011" name="Science">
        <title>The ecoresponsive genome of Daphnia pulex.</title>
        <authorList>
            <person name="Colbourne J.K."/>
            <person name="Pfrender M.E."/>
            <person name="Gilbert D."/>
            <person name="Thomas W.K."/>
            <person name="Tucker A."/>
            <person name="Oakley T.H."/>
            <person name="Tokishita S."/>
            <person name="Aerts A."/>
            <person name="Arnold G.J."/>
            <person name="Basu M.K."/>
            <person name="Bauer D.J."/>
            <person name="Caceres C.E."/>
            <person name="Carmel L."/>
            <person name="Casola C."/>
            <person name="Choi J.H."/>
            <person name="Detter J.C."/>
            <person name="Dong Q."/>
            <person name="Dusheyko S."/>
            <person name="Eads B.D."/>
            <person name="Frohlich T."/>
            <person name="Geiler-Samerotte K.A."/>
            <person name="Gerlach D."/>
            <person name="Hatcher P."/>
            <person name="Jogdeo S."/>
            <person name="Krijgsveld J."/>
            <person name="Kriventseva E.V."/>
            <person name="Kultz D."/>
            <person name="Laforsch C."/>
            <person name="Lindquist E."/>
            <person name="Lopez J."/>
            <person name="Manak J.R."/>
            <person name="Muller J."/>
            <person name="Pangilinan J."/>
            <person name="Patwardhan R.P."/>
            <person name="Pitluck S."/>
            <person name="Pritham E.J."/>
            <person name="Rechtsteiner A."/>
            <person name="Rho M."/>
            <person name="Rogozin I.B."/>
            <person name="Sakarya O."/>
            <person name="Salamov A."/>
            <person name="Schaack S."/>
            <person name="Shapiro H."/>
            <person name="Shiga Y."/>
            <person name="Skalitzky C."/>
            <person name="Smith Z."/>
            <person name="Souvorov A."/>
            <person name="Sung W."/>
            <person name="Tang Z."/>
            <person name="Tsuchiya D."/>
            <person name="Tu H."/>
            <person name="Vos H."/>
            <person name="Wang M."/>
            <person name="Wolf Y.I."/>
            <person name="Yamagata H."/>
            <person name="Yamada T."/>
            <person name="Ye Y."/>
            <person name="Shaw J.R."/>
            <person name="Andrews J."/>
            <person name="Crease T.J."/>
            <person name="Tang H."/>
            <person name="Lucas S.M."/>
            <person name="Robertson H.M."/>
            <person name="Bork P."/>
            <person name="Koonin E.V."/>
            <person name="Zdobnov E.M."/>
            <person name="Grigoriev I.V."/>
            <person name="Lynch M."/>
            <person name="Boore J.L."/>
        </authorList>
    </citation>
    <scope>NUCLEOTIDE SEQUENCE [LARGE SCALE GENOMIC DNA]</scope>
</reference>
<dbReference type="HOGENOM" id="CLU_1580111_0_0_1"/>
<evidence type="ECO:0008006" key="4">
    <source>
        <dbReference type="Google" id="ProtNLM"/>
    </source>
</evidence>
<dbReference type="PROSITE" id="PS00141">
    <property type="entry name" value="ASP_PROTEASE"/>
    <property type="match status" value="1"/>
</dbReference>